<dbReference type="EMBL" id="NBWU01000001">
    <property type="protein sequence ID" value="PCE66661.1"/>
    <property type="molecule type" value="Genomic_DNA"/>
</dbReference>
<keyword evidence="2" id="KW-1185">Reference proteome</keyword>
<comment type="caution">
    <text evidence="1">The sequence shown here is derived from an EMBL/GenBank/DDBJ whole genome shotgun (WGS) entry which is preliminary data.</text>
</comment>
<protein>
    <submittedName>
        <fullName evidence="1">Uncharacterized protein</fullName>
    </submittedName>
</protein>
<evidence type="ECO:0000313" key="1">
    <source>
        <dbReference type="EMBL" id="PCE66661.1"/>
    </source>
</evidence>
<dbReference type="AlphaFoldDB" id="A0A2A4GE15"/>
<proteinExistence type="predicted"/>
<sequence>MVFSCLENLHKTVGSFSFLVYQGKGQTRYAIALIDKNGFLPISHDSLPWPGKAVEKGVGSKQKGPESGAF</sequence>
<name>A0A2A4GE15_9FLAO</name>
<dbReference type="Proteomes" id="UP000219559">
    <property type="component" value="Unassembled WGS sequence"/>
</dbReference>
<organism evidence="1 2">
    <name type="scientific">Sediminicola luteus</name>
    <dbReference type="NCBI Taxonomy" id="319238"/>
    <lineage>
        <taxon>Bacteria</taxon>
        <taxon>Pseudomonadati</taxon>
        <taxon>Bacteroidota</taxon>
        <taxon>Flavobacteriia</taxon>
        <taxon>Flavobacteriales</taxon>
        <taxon>Flavobacteriaceae</taxon>
        <taxon>Sediminicola</taxon>
    </lineage>
</organism>
<reference evidence="1 2" key="1">
    <citation type="submission" date="2017-04" db="EMBL/GenBank/DDBJ databases">
        <title>A new member of the family Flavobacteriaceae isolated from ascidians.</title>
        <authorList>
            <person name="Chen L."/>
        </authorList>
    </citation>
    <scope>NUCLEOTIDE SEQUENCE [LARGE SCALE GENOMIC DNA]</scope>
    <source>
        <strain evidence="1 2">HQA918</strain>
    </source>
</reference>
<accession>A0A2A4GE15</accession>
<evidence type="ECO:0000313" key="2">
    <source>
        <dbReference type="Proteomes" id="UP000219559"/>
    </source>
</evidence>
<gene>
    <name evidence="1" type="ORF">B7P33_05030</name>
</gene>